<evidence type="ECO:0000313" key="1">
    <source>
        <dbReference type="EMBL" id="CAA9523417.1"/>
    </source>
</evidence>
<accession>A0A6J4TIA9</accession>
<organism evidence="1">
    <name type="scientific">uncultured Solirubrobacteraceae bacterium</name>
    <dbReference type="NCBI Taxonomy" id="1162706"/>
    <lineage>
        <taxon>Bacteria</taxon>
        <taxon>Bacillati</taxon>
        <taxon>Actinomycetota</taxon>
        <taxon>Thermoleophilia</taxon>
        <taxon>Solirubrobacterales</taxon>
        <taxon>Solirubrobacteraceae</taxon>
        <taxon>environmental samples</taxon>
    </lineage>
</organism>
<evidence type="ECO:0008006" key="2">
    <source>
        <dbReference type="Google" id="ProtNLM"/>
    </source>
</evidence>
<proteinExistence type="predicted"/>
<gene>
    <name evidence="1" type="ORF">AVDCRST_MAG13-3540</name>
</gene>
<protein>
    <recommendedName>
        <fullName evidence="2">Zinc-finger domain-containing protein</fullName>
    </recommendedName>
</protein>
<name>A0A6J4TIA9_9ACTN</name>
<sequence length="84" mass="8951">MPDSLPLACGACRACFPQVLDASLVDGGRRRALGHLAGCADCRAALAAVRRAAEAPAPAEALDPRTRQELLELFRTWHAGRRGE</sequence>
<reference evidence="1" key="1">
    <citation type="submission" date="2020-02" db="EMBL/GenBank/DDBJ databases">
        <authorList>
            <person name="Meier V. D."/>
        </authorList>
    </citation>
    <scope>NUCLEOTIDE SEQUENCE</scope>
    <source>
        <strain evidence="1">AVDCRST_MAG13</strain>
    </source>
</reference>
<dbReference type="AlphaFoldDB" id="A0A6J4TIA9"/>
<dbReference type="EMBL" id="CADCVO010000553">
    <property type="protein sequence ID" value="CAA9523417.1"/>
    <property type="molecule type" value="Genomic_DNA"/>
</dbReference>